<dbReference type="SUPFAM" id="SSF55781">
    <property type="entry name" value="GAF domain-like"/>
    <property type="match status" value="1"/>
</dbReference>
<accession>A0AAU9EZT1</accession>
<dbReference type="InterPro" id="IPR036388">
    <property type="entry name" value="WH-like_DNA-bd_sf"/>
</dbReference>
<dbReference type="Gene3D" id="1.10.10.10">
    <property type="entry name" value="Winged helix-like DNA-binding domain superfamily/Winged helix DNA-binding domain"/>
    <property type="match status" value="1"/>
</dbReference>
<dbReference type="EMBL" id="AP028679">
    <property type="protein sequence ID" value="BEQ16101.1"/>
    <property type="molecule type" value="Genomic_DNA"/>
</dbReference>
<dbReference type="PANTHER" id="PTHR30136:SF34">
    <property type="entry name" value="TRANSCRIPTIONAL REGULATOR"/>
    <property type="match status" value="1"/>
</dbReference>
<dbReference type="PANTHER" id="PTHR30136">
    <property type="entry name" value="HELIX-TURN-HELIX TRANSCRIPTIONAL REGULATOR, ICLR FAMILY"/>
    <property type="match status" value="1"/>
</dbReference>
<dbReference type="RefSeq" id="WP_338601454.1">
    <property type="nucleotide sequence ID" value="NZ_AP028679.1"/>
</dbReference>
<dbReference type="InterPro" id="IPR050707">
    <property type="entry name" value="HTH_MetabolicPath_Reg"/>
</dbReference>
<name>A0AAU9EZT1_9BACT</name>
<dbReference type="KEGG" id="dmp:FAK_31670"/>
<feature type="domain" description="IclR-ED" evidence="5">
    <location>
        <begin position="71"/>
        <end position="254"/>
    </location>
</feature>
<keyword evidence="2" id="KW-0238">DNA-binding</keyword>
<dbReference type="SUPFAM" id="SSF46785">
    <property type="entry name" value="Winged helix' DNA-binding domain"/>
    <property type="match status" value="1"/>
</dbReference>
<evidence type="ECO:0000256" key="3">
    <source>
        <dbReference type="ARBA" id="ARBA00023163"/>
    </source>
</evidence>
<evidence type="ECO:0000256" key="1">
    <source>
        <dbReference type="ARBA" id="ARBA00023015"/>
    </source>
</evidence>
<dbReference type="Pfam" id="PF09339">
    <property type="entry name" value="HTH_IclR"/>
    <property type="match status" value="1"/>
</dbReference>
<dbReference type="PROSITE" id="PS51078">
    <property type="entry name" value="ICLR_ED"/>
    <property type="match status" value="1"/>
</dbReference>
<gene>
    <name evidence="6" type="ORF">FAK_31670</name>
</gene>
<evidence type="ECO:0000259" key="4">
    <source>
        <dbReference type="PROSITE" id="PS51077"/>
    </source>
</evidence>
<dbReference type="Proteomes" id="UP001366166">
    <property type="component" value="Chromosome"/>
</dbReference>
<evidence type="ECO:0000313" key="7">
    <source>
        <dbReference type="Proteomes" id="UP001366166"/>
    </source>
</evidence>
<dbReference type="GO" id="GO:0045892">
    <property type="term" value="P:negative regulation of DNA-templated transcription"/>
    <property type="evidence" value="ECO:0007669"/>
    <property type="project" value="TreeGrafter"/>
</dbReference>
<keyword evidence="1" id="KW-0805">Transcription regulation</keyword>
<dbReference type="InterPro" id="IPR029016">
    <property type="entry name" value="GAF-like_dom_sf"/>
</dbReference>
<evidence type="ECO:0000313" key="6">
    <source>
        <dbReference type="EMBL" id="BEQ16101.1"/>
    </source>
</evidence>
<dbReference type="InterPro" id="IPR036390">
    <property type="entry name" value="WH_DNA-bd_sf"/>
</dbReference>
<proteinExistence type="predicted"/>
<organism evidence="6 7">
    <name type="scientific">Desulfoferula mesophila</name>
    <dbReference type="NCBI Taxonomy" id="3058419"/>
    <lineage>
        <taxon>Bacteria</taxon>
        <taxon>Pseudomonadati</taxon>
        <taxon>Thermodesulfobacteriota</taxon>
        <taxon>Desulfarculia</taxon>
        <taxon>Desulfarculales</taxon>
        <taxon>Desulfarculaceae</taxon>
        <taxon>Desulfoferula</taxon>
    </lineage>
</organism>
<sequence length="271" mass="30672">MTRQQRYFVQALARGLKVLQVFSAEHPRLTLSQISERTGYNVVAVQRYTDTLMELGFLKRNRHREFFLGPQVLSLGFAFLNRTQLKKIAEEYISEFSERVQRTLNMAILDGPEVIFIYRKEVHRFLSYDLHAGSKLPAHCTGSGKCLLAGLDDHSLKELLRTADLYRVTPYTIVDPEALWDDLMLTRERGYSIANREWISDLYSLGVPVINQEAKMEAAVNLSLSLEDAKGAHLKSMLEQFIELGRSLSAAMGYQGPYPVIPIADPSGDAS</sequence>
<keyword evidence="7" id="KW-1185">Reference proteome</keyword>
<evidence type="ECO:0000256" key="2">
    <source>
        <dbReference type="ARBA" id="ARBA00023125"/>
    </source>
</evidence>
<evidence type="ECO:0000259" key="5">
    <source>
        <dbReference type="PROSITE" id="PS51078"/>
    </source>
</evidence>
<reference evidence="7" key="1">
    <citation type="journal article" date="2023" name="Arch. Microbiol.">
        <title>Desulfoferula mesophilus gen. nov. sp. nov., a mesophilic sulfate-reducing bacterium isolated from a brackish lake sediment.</title>
        <authorList>
            <person name="Watanabe T."/>
            <person name="Yabe T."/>
            <person name="Tsuji J.M."/>
            <person name="Fukui M."/>
        </authorList>
    </citation>
    <scope>NUCLEOTIDE SEQUENCE [LARGE SCALE GENOMIC DNA]</scope>
    <source>
        <strain evidence="7">12FAK</strain>
    </source>
</reference>
<dbReference type="Gene3D" id="3.30.450.40">
    <property type="match status" value="1"/>
</dbReference>
<dbReference type="GO" id="GO:0003700">
    <property type="term" value="F:DNA-binding transcription factor activity"/>
    <property type="evidence" value="ECO:0007669"/>
    <property type="project" value="TreeGrafter"/>
</dbReference>
<feature type="domain" description="HTH iclR-type" evidence="4">
    <location>
        <begin position="9"/>
        <end position="70"/>
    </location>
</feature>
<dbReference type="InterPro" id="IPR005471">
    <property type="entry name" value="Tscrpt_reg_IclR_N"/>
</dbReference>
<dbReference type="AlphaFoldDB" id="A0AAU9EZT1"/>
<protein>
    <submittedName>
        <fullName evidence="6">IclR family transcriptional regulator</fullName>
    </submittedName>
</protein>
<keyword evidence="3" id="KW-0804">Transcription</keyword>
<dbReference type="InterPro" id="IPR014757">
    <property type="entry name" value="Tscrpt_reg_IclR_C"/>
</dbReference>
<dbReference type="SMART" id="SM00346">
    <property type="entry name" value="HTH_ICLR"/>
    <property type="match status" value="1"/>
</dbReference>
<dbReference type="GO" id="GO:0003677">
    <property type="term" value="F:DNA binding"/>
    <property type="evidence" value="ECO:0007669"/>
    <property type="project" value="UniProtKB-KW"/>
</dbReference>
<dbReference type="Pfam" id="PF01614">
    <property type="entry name" value="IclR_C"/>
    <property type="match status" value="1"/>
</dbReference>
<dbReference type="PROSITE" id="PS51077">
    <property type="entry name" value="HTH_ICLR"/>
    <property type="match status" value="1"/>
</dbReference>